<evidence type="ECO:0000313" key="4">
    <source>
        <dbReference type="EMBL" id="KAK1686819.1"/>
    </source>
</evidence>
<dbReference type="SUPFAM" id="SSF53098">
    <property type="entry name" value="Ribonuclease H-like"/>
    <property type="match status" value="2"/>
</dbReference>
<dbReference type="AlphaFoldDB" id="A0AAD8TS76"/>
<feature type="domain" description="Integrase catalytic" evidence="3">
    <location>
        <begin position="305"/>
        <end position="465"/>
    </location>
</feature>
<dbReference type="PANTHER" id="PTHR48475:SF1">
    <property type="entry name" value="RNASE H TYPE-1 DOMAIN-CONTAINING PROTEIN"/>
    <property type="match status" value="1"/>
</dbReference>
<accession>A0AAD8TS76</accession>
<dbReference type="InterPro" id="IPR036397">
    <property type="entry name" value="RNaseH_sf"/>
</dbReference>
<protein>
    <submittedName>
        <fullName evidence="4">Uncharacterized protein</fullName>
    </submittedName>
</protein>
<feature type="compositionally biased region" description="Polar residues" evidence="1">
    <location>
        <begin position="711"/>
        <end position="720"/>
    </location>
</feature>
<dbReference type="GO" id="GO:0003676">
    <property type="term" value="F:nucleic acid binding"/>
    <property type="evidence" value="ECO:0007669"/>
    <property type="project" value="InterPro"/>
</dbReference>
<sequence>MFALSEFDIRYQPAKAVKGQALADLIAERINTDIAALSVRAWAMFFDGSVCDDGCGIGILLVSPRGATYSFSIRLPTPCTNNVAEYEAICKGMELLLEAGAEAVELFGDSKLVISQLTEEYKCESESLFPLWMQCRELMAQFRYINFNWIPRSQNTEANDLAQMASGYKDVADGTDVQVQFMEPDDWRADIFNYLKDSARGAPKRIRYKAMKYVLIGDDMFYRTLEGLLLKCLGPAESNRLLHEVHEGACGTHQSAHKMKWLIRRSGFYWPTMLEDCFKYYKGCQACQKFGSIQMVPASAMNPIIKPWPFRGWGMDMIGKIHPPSSKGHEWVLAITDYFTKWVEAVPMKSVASKDVISFVKEHVIHRFGIPQTITTDGGSVFVSKEFRKFCEDMGIKLIRSSPYYAQANGQAEASNKSLIKLIKRKIDEYPRRWHEVLSEALWAYRMSCHGAIKTSPYHLVYGQEAVLPWEIKAGSRRITFQNDLTTEEYAALMSDSIEDVTELRLWSLEKIKENKAKVARAYNKKVRPKEFHVGDLVWEAVLPLGTKDKAYGKWSPNWHGPYKVDQVLKGNAYMLEQLDGVKFPVAVNGQHLKKYFPIPNLRAVATLVVAVNASSADGHPLVATIALGRGLFLLIIVVVVVAASSDPARKRFAGGSSEELSSSSSSSSSEEKPSQEKRSSSLSSPNSPTTRRWRFSSPSVREASSSDSSVKTQSLSSHHSGARASYAAIRSKSSSGSLEEEDWKDRPEESEEEEESMAAEMVFCRWLQLATAHVPNKDSERASDADIGRKEAGFGPIVLASNHLRGHLGSAHLDPPELNIKEKQVTAHVPAKQHCSTDVQSSSDANVCRNKTEGCGTGEAKIRRLQKDLDVATWRNKEMNRGWNSTIQDGLHAVADLQKLVAGNLVTALADADVHEINWTILEQVKARAETLHSSLQVDDFQRVMQEPLYE</sequence>
<proteinExistence type="predicted"/>
<dbReference type="Pfam" id="PF17921">
    <property type="entry name" value="Integrase_H2C2"/>
    <property type="match status" value="1"/>
</dbReference>
<dbReference type="Gene3D" id="1.10.340.70">
    <property type="match status" value="1"/>
</dbReference>
<dbReference type="InterPro" id="IPR001584">
    <property type="entry name" value="Integrase_cat-core"/>
</dbReference>
<evidence type="ECO:0000259" key="2">
    <source>
        <dbReference type="PROSITE" id="PS50879"/>
    </source>
</evidence>
<feature type="region of interest" description="Disordered" evidence="1">
    <location>
        <begin position="651"/>
        <end position="758"/>
    </location>
</feature>
<dbReference type="PROSITE" id="PS50994">
    <property type="entry name" value="INTEGRASE"/>
    <property type="match status" value="1"/>
</dbReference>
<reference evidence="4" key="1">
    <citation type="submission" date="2023-07" db="EMBL/GenBank/DDBJ databases">
        <title>A chromosome-level genome assembly of Lolium multiflorum.</title>
        <authorList>
            <person name="Chen Y."/>
            <person name="Copetti D."/>
            <person name="Kolliker R."/>
            <person name="Studer B."/>
        </authorList>
    </citation>
    <scope>NUCLEOTIDE SEQUENCE</scope>
    <source>
        <strain evidence="4">02402/16</strain>
        <tissue evidence="4">Leaf</tissue>
    </source>
</reference>
<feature type="compositionally biased region" description="Basic and acidic residues" evidence="1">
    <location>
        <begin position="670"/>
        <end position="680"/>
    </location>
</feature>
<gene>
    <name evidence="4" type="ORF">QYE76_047667</name>
</gene>
<comment type="caution">
    <text evidence="4">The sequence shown here is derived from an EMBL/GenBank/DDBJ whole genome shotgun (WGS) entry which is preliminary data.</text>
</comment>
<dbReference type="InterPro" id="IPR002156">
    <property type="entry name" value="RNaseH_domain"/>
</dbReference>
<feature type="compositionally biased region" description="Low complexity" evidence="1">
    <location>
        <begin position="697"/>
        <end position="710"/>
    </location>
</feature>
<organism evidence="4 5">
    <name type="scientific">Lolium multiflorum</name>
    <name type="common">Italian ryegrass</name>
    <name type="synonym">Lolium perenne subsp. multiflorum</name>
    <dbReference type="NCBI Taxonomy" id="4521"/>
    <lineage>
        <taxon>Eukaryota</taxon>
        <taxon>Viridiplantae</taxon>
        <taxon>Streptophyta</taxon>
        <taxon>Embryophyta</taxon>
        <taxon>Tracheophyta</taxon>
        <taxon>Spermatophyta</taxon>
        <taxon>Magnoliopsida</taxon>
        <taxon>Liliopsida</taxon>
        <taxon>Poales</taxon>
        <taxon>Poaceae</taxon>
        <taxon>BOP clade</taxon>
        <taxon>Pooideae</taxon>
        <taxon>Poodae</taxon>
        <taxon>Poeae</taxon>
        <taxon>Poeae Chloroplast Group 2 (Poeae type)</taxon>
        <taxon>Loliodinae</taxon>
        <taxon>Loliinae</taxon>
        <taxon>Lolium</taxon>
    </lineage>
</organism>
<dbReference type="CDD" id="cd09279">
    <property type="entry name" value="RNase_HI_like"/>
    <property type="match status" value="1"/>
</dbReference>
<name>A0AAD8TS76_LOLMU</name>
<evidence type="ECO:0000313" key="5">
    <source>
        <dbReference type="Proteomes" id="UP001231189"/>
    </source>
</evidence>
<feature type="domain" description="RNase H type-1" evidence="2">
    <location>
        <begin position="38"/>
        <end position="171"/>
    </location>
</feature>
<dbReference type="Pfam" id="PF00665">
    <property type="entry name" value="rve"/>
    <property type="match status" value="1"/>
</dbReference>
<dbReference type="GO" id="GO:0015074">
    <property type="term" value="P:DNA integration"/>
    <property type="evidence" value="ECO:0007669"/>
    <property type="project" value="InterPro"/>
</dbReference>
<feature type="compositionally biased region" description="Acidic residues" evidence="1">
    <location>
        <begin position="739"/>
        <end position="758"/>
    </location>
</feature>
<dbReference type="PROSITE" id="PS50879">
    <property type="entry name" value="RNASE_H_1"/>
    <property type="match status" value="1"/>
</dbReference>
<evidence type="ECO:0000256" key="1">
    <source>
        <dbReference type="SAM" id="MobiDB-lite"/>
    </source>
</evidence>
<dbReference type="Pfam" id="PF13456">
    <property type="entry name" value="RVT_3"/>
    <property type="match status" value="1"/>
</dbReference>
<dbReference type="PANTHER" id="PTHR48475">
    <property type="entry name" value="RIBONUCLEASE H"/>
    <property type="match status" value="1"/>
</dbReference>
<keyword evidence="5" id="KW-1185">Reference proteome</keyword>
<evidence type="ECO:0000259" key="3">
    <source>
        <dbReference type="PROSITE" id="PS50994"/>
    </source>
</evidence>
<dbReference type="InterPro" id="IPR041588">
    <property type="entry name" value="Integrase_H2C2"/>
</dbReference>
<dbReference type="GO" id="GO:0004523">
    <property type="term" value="F:RNA-DNA hybrid ribonuclease activity"/>
    <property type="evidence" value="ECO:0007669"/>
    <property type="project" value="InterPro"/>
</dbReference>
<dbReference type="InterPro" id="IPR012337">
    <property type="entry name" value="RNaseH-like_sf"/>
</dbReference>
<dbReference type="Proteomes" id="UP001231189">
    <property type="component" value="Unassembled WGS sequence"/>
</dbReference>
<feature type="compositionally biased region" description="Low complexity" evidence="1">
    <location>
        <begin position="657"/>
        <end position="669"/>
    </location>
</feature>
<dbReference type="EMBL" id="JAUUTY010000002">
    <property type="protein sequence ID" value="KAK1686819.1"/>
    <property type="molecule type" value="Genomic_DNA"/>
</dbReference>
<dbReference type="Gene3D" id="3.30.420.10">
    <property type="entry name" value="Ribonuclease H-like superfamily/Ribonuclease H"/>
    <property type="match status" value="2"/>
</dbReference>